<dbReference type="InterPro" id="IPR013424">
    <property type="entry name" value="Ice-binding_C"/>
</dbReference>
<proteinExistence type="predicted"/>
<name>A0A486XI53_9GAMM</name>
<evidence type="ECO:0000256" key="2">
    <source>
        <dbReference type="SAM" id="SignalP"/>
    </source>
</evidence>
<keyword evidence="2" id="KW-0732">Signal</keyword>
<gene>
    <name evidence="3" type="ORF">BAL341_634</name>
</gene>
<evidence type="ECO:0000313" key="3">
    <source>
        <dbReference type="EMBL" id="VHO02224.1"/>
    </source>
</evidence>
<keyword evidence="1" id="KW-1133">Transmembrane helix</keyword>
<dbReference type="NCBIfam" id="TIGR02595">
    <property type="entry name" value="PEP_CTERM"/>
    <property type="match status" value="1"/>
</dbReference>
<accession>A0A486XI53</accession>
<organism evidence="3">
    <name type="scientific">Rheinheimera sp. BAL341</name>
    <dbReference type="NCBI Taxonomy" id="1708203"/>
    <lineage>
        <taxon>Bacteria</taxon>
        <taxon>Pseudomonadati</taxon>
        <taxon>Pseudomonadota</taxon>
        <taxon>Gammaproteobacteria</taxon>
        <taxon>Chromatiales</taxon>
        <taxon>Chromatiaceae</taxon>
        <taxon>Rheinheimera</taxon>
    </lineage>
</organism>
<evidence type="ECO:0008006" key="4">
    <source>
        <dbReference type="Google" id="ProtNLM"/>
    </source>
</evidence>
<evidence type="ECO:0000256" key="1">
    <source>
        <dbReference type="SAM" id="Phobius"/>
    </source>
</evidence>
<feature type="chain" id="PRO_5019805483" description="PEP-CTERM protein-sorting domain-containing protein" evidence="2">
    <location>
        <begin position="19"/>
        <end position="189"/>
    </location>
</feature>
<dbReference type="AlphaFoldDB" id="A0A486XI53"/>
<sequence>MKSMLFALCLLFTGASHAALIQLNADRSDYQVGDIITVTLSMSDLTETMGGFWAEVLYPTSAVSLLNWQFGSGFDDGFGSNQFDEHNALVGALFLSDYADLFADEMILATQQGRSFELATFSFLAGQVGDVLISLNFMNFGAVNFANDFVDVSATDLNLTITAAQVPAPASALLMLAGLGLLYRRRYGK</sequence>
<feature type="transmembrane region" description="Helical" evidence="1">
    <location>
        <begin position="166"/>
        <end position="183"/>
    </location>
</feature>
<reference evidence="3" key="1">
    <citation type="submission" date="2019-04" db="EMBL/GenBank/DDBJ databases">
        <authorList>
            <person name="Brambilla D."/>
        </authorList>
    </citation>
    <scope>NUCLEOTIDE SEQUENCE</scope>
    <source>
        <strain evidence="3">BAL1</strain>
    </source>
</reference>
<feature type="signal peptide" evidence="2">
    <location>
        <begin position="1"/>
        <end position="18"/>
    </location>
</feature>
<protein>
    <recommendedName>
        <fullName evidence="4">PEP-CTERM protein-sorting domain-containing protein</fullName>
    </recommendedName>
</protein>
<keyword evidence="1" id="KW-0472">Membrane</keyword>
<dbReference type="EMBL" id="CAAJGR010000059">
    <property type="protein sequence ID" value="VHO02224.1"/>
    <property type="molecule type" value="Genomic_DNA"/>
</dbReference>
<keyword evidence="1" id="KW-0812">Transmembrane</keyword>